<evidence type="ECO:0000313" key="2">
    <source>
        <dbReference type="Proteomes" id="UP000670092"/>
    </source>
</evidence>
<sequence length="101" mass="11875">MSKLVSICEQLMLSIRRCLGPADWILSTLCPAIQRWSEPLVQGFQFPSQHGLWDTYDIGDCWNRQFAPVCHPLWFLEYSLSRIIRGNVRTYIKNREHPLII</sequence>
<accession>A0A8H8CS24</accession>
<organism evidence="1 2">
    <name type="scientific">Ajellomyces capsulatus</name>
    <name type="common">Darling's disease fungus</name>
    <name type="synonym">Histoplasma capsulatum</name>
    <dbReference type="NCBI Taxonomy" id="5037"/>
    <lineage>
        <taxon>Eukaryota</taxon>
        <taxon>Fungi</taxon>
        <taxon>Dikarya</taxon>
        <taxon>Ascomycota</taxon>
        <taxon>Pezizomycotina</taxon>
        <taxon>Eurotiomycetes</taxon>
        <taxon>Eurotiomycetidae</taxon>
        <taxon>Onygenales</taxon>
        <taxon>Ajellomycetaceae</taxon>
        <taxon>Histoplasma</taxon>
    </lineage>
</organism>
<dbReference type="AlphaFoldDB" id="A0A8H8CS24"/>
<evidence type="ECO:0000313" key="1">
    <source>
        <dbReference type="EMBL" id="KAG5287672.1"/>
    </source>
</evidence>
<name>A0A8H8CS24_AJECA</name>
<proteinExistence type="predicted"/>
<reference evidence="1 2" key="1">
    <citation type="submission" date="2021-01" db="EMBL/GenBank/DDBJ databases">
        <title>Chromosome-level genome assembly of a human fungal pathogen reveals clustering of transcriptionally co-regulated genes.</title>
        <authorList>
            <person name="Voorhies M."/>
            <person name="Cohen S."/>
            <person name="Shea T.P."/>
            <person name="Petrus S."/>
            <person name="Munoz J.F."/>
            <person name="Poplawski S."/>
            <person name="Goldman W.E."/>
            <person name="Michael T."/>
            <person name="Cuomo C.A."/>
            <person name="Sil A."/>
            <person name="Beyhan S."/>
        </authorList>
    </citation>
    <scope>NUCLEOTIDE SEQUENCE [LARGE SCALE GENOMIC DNA]</scope>
    <source>
        <strain evidence="1 2">G184AR</strain>
    </source>
</reference>
<comment type="caution">
    <text evidence="1">The sequence shown here is derived from an EMBL/GenBank/DDBJ whole genome shotgun (WGS) entry which is preliminary data.</text>
</comment>
<dbReference type="VEuPathDB" id="FungiDB:I7I52_11519"/>
<dbReference type="EMBL" id="JAEVHI010000007">
    <property type="protein sequence ID" value="KAG5287672.1"/>
    <property type="molecule type" value="Genomic_DNA"/>
</dbReference>
<protein>
    <submittedName>
        <fullName evidence="1">Uncharacterized protein</fullName>
    </submittedName>
</protein>
<dbReference type="Proteomes" id="UP000670092">
    <property type="component" value="Unassembled WGS sequence"/>
</dbReference>
<gene>
    <name evidence="1" type="ORF">I7I52_11519</name>
</gene>